<dbReference type="Pfam" id="PF01464">
    <property type="entry name" value="SLT"/>
    <property type="match status" value="1"/>
</dbReference>
<comment type="similarity">
    <text evidence="1">Belongs to the transglycosylase Slt family.</text>
</comment>
<dbReference type="SUPFAM" id="SSF53955">
    <property type="entry name" value="Lysozyme-like"/>
    <property type="match status" value="1"/>
</dbReference>
<sequence>MTFYTARRRLFGAASSLALMGSLTLVALANSYASTQTTSGQLGLTNLTPPASIADSASSQLTRRFWDELQLESQDAWTKLRDDFQWQNEAMNARVQEWIEYYRSKPENIVEITERARPWIAWITQQVEARGLPGEIALIPFVESSFDPKARSHFGAAGLWQIMPRTGDALGLQRNSAWDGRVDVVKSTKAALDYIEMQADEWYDGDLMLSLAAYNAGAGNVNRSRRSAQSRGLEGGYWDLRLPKETMAYVPKLLAISQIINDPEHYGIALPEIDGNAAFAKVALTNPISLAQAATMAGVSTIELAELNPGLKSSTIDPSHSQQLLVPADKAATLREGLASLSSGREAINIAANTSQTGMHVVEHGETLSKIALKHDLSMTDLARWNGISNPEALQPGQQLTLSGS</sequence>
<dbReference type="GO" id="GO:0016020">
    <property type="term" value="C:membrane"/>
    <property type="evidence" value="ECO:0007669"/>
    <property type="project" value="InterPro"/>
</dbReference>
<evidence type="ECO:0000313" key="5">
    <source>
        <dbReference type="Proteomes" id="UP000324285"/>
    </source>
</evidence>
<protein>
    <submittedName>
        <fullName evidence="4">Transglycosylase SLT domain-containing protein</fullName>
    </submittedName>
</protein>
<dbReference type="Gene3D" id="3.10.350.10">
    <property type="entry name" value="LysM domain"/>
    <property type="match status" value="1"/>
</dbReference>
<dbReference type="Proteomes" id="UP000324285">
    <property type="component" value="Chromosome"/>
</dbReference>
<dbReference type="RefSeq" id="WP_149284671.1">
    <property type="nucleotide sequence ID" value="NZ_CP038437.2"/>
</dbReference>
<dbReference type="InterPro" id="IPR036779">
    <property type="entry name" value="LysM_dom_sf"/>
</dbReference>
<reference evidence="4" key="1">
    <citation type="submission" date="2021-02" db="EMBL/GenBank/DDBJ databases">
        <title>Strain Y2R2, a novel species of the genus Halomonas.</title>
        <authorList>
            <person name="Huang H."/>
        </authorList>
    </citation>
    <scope>NUCLEOTIDE SEQUENCE</scope>
    <source>
        <strain evidence="4">Y2R2</strain>
    </source>
</reference>
<dbReference type="PANTHER" id="PTHR37423:SF2">
    <property type="entry name" value="MEMBRANE-BOUND LYTIC MUREIN TRANSGLYCOSYLASE C"/>
    <property type="match status" value="1"/>
</dbReference>
<dbReference type="PROSITE" id="PS00922">
    <property type="entry name" value="TRANSGLYCOSYLASE"/>
    <property type="match status" value="1"/>
</dbReference>
<dbReference type="PROSITE" id="PS51782">
    <property type="entry name" value="LYSM"/>
    <property type="match status" value="1"/>
</dbReference>
<dbReference type="InterPro" id="IPR023346">
    <property type="entry name" value="Lysozyme-like_dom_sf"/>
</dbReference>
<keyword evidence="5" id="KW-1185">Reference proteome</keyword>
<dbReference type="AlphaFoldDB" id="A0A5C1NFL7"/>
<dbReference type="SMART" id="SM00257">
    <property type="entry name" value="LysM"/>
    <property type="match status" value="2"/>
</dbReference>
<accession>A0A5C1NFL7</accession>
<dbReference type="OrthoDB" id="9815002at2"/>
<keyword evidence="2" id="KW-0732">Signal</keyword>
<dbReference type="InterPro" id="IPR018392">
    <property type="entry name" value="LysM"/>
</dbReference>
<feature type="signal peptide" evidence="2">
    <location>
        <begin position="1"/>
        <end position="29"/>
    </location>
</feature>
<evidence type="ECO:0000256" key="1">
    <source>
        <dbReference type="ARBA" id="ARBA00007734"/>
    </source>
</evidence>
<dbReference type="InterPro" id="IPR000189">
    <property type="entry name" value="Transglyc_AS"/>
</dbReference>
<dbReference type="CDD" id="cd16894">
    <property type="entry name" value="MltD-like"/>
    <property type="match status" value="1"/>
</dbReference>
<evidence type="ECO:0000313" key="4">
    <source>
        <dbReference type="EMBL" id="QEM81660.1"/>
    </source>
</evidence>
<gene>
    <name evidence="4" type="ORF">E4T21_08970</name>
</gene>
<dbReference type="GO" id="GO:0008933">
    <property type="term" value="F:peptidoglycan lytic transglycosylase activity"/>
    <property type="evidence" value="ECO:0007669"/>
    <property type="project" value="InterPro"/>
</dbReference>
<dbReference type="EMBL" id="CP038437">
    <property type="protein sequence ID" value="QEM81660.1"/>
    <property type="molecule type" value="Genomic_DNA"/>
</dbReference>
<evidence type="ECO:0000256" key="2">
    <source>
        <dbReference type="SAM" id="SignalP"/>
    </source>
</evidence>
<dbReference type="SUPFAM" id="SSF54106">
    <property type="entry name" value="LysM domain"/>
    <property type="match status" value="1"/>
</dbReference>
<dbReference type="Gene3D" id="1.10.530.10">
    <property type="match status" value="1"/>
</dbReference>
<dbReference type="InterPro" id="IPR008258">
    <property type="entry name" value="Transglycosylase_SLT_dom_1"/>
</dbReference>
<proteinExistence type="inferred from homology"/>
<dbReference type="CDD" id="cd00118">
    <property type="entry name" value="LysM"/>
    <property type="match status" value="1"/>
</dbReference>
<feature type="chain" id="PRO_5022713807" evidence="2">
    <location>
        <begin position="30"/>
        <end position="405"/>
    </location>
</feature>
<feature type="domain" description="LysM" evidence="3">
    <location>
        <begin position="358"/>
        <end position="402"/>
    </location>
</feature>
<evidence type="ECO:0000259" key="3">
    <source>
        <dbReference type="PROSITE" id="PS51782"/>
    </source>
</evidence>
<dbReference type="PANTHER" id="PTHR37423">
    <property type="entry name" value="SOLUBLE LYTIC MUREIN TRANSGLYCOSYLASE-RELATED"/>
    <property type="match status" value="1"/>
</dbReference>
<name>A0A5C1NFL7_9GAMM</name>
<dbReference type="Pfam" id="PF01476">
    <property type="entry name" value="LysM"/>
    <property type="match status" value="1"/>
</dbReference>
<organism evidence="4 5">
    <name type="scientific">Halomonas binhaiensis</name>
    <dbReference type="NCBI Taxonomy" id="2562282"/>
    <lineage>
        <taxon>Bacteria</taxon>
        <taxon>Pseudomonadati</taxon>
        <taxon>Pseudomonadota</taxon>
        <taxon>Gammaproteobacteria</taxon>
        <taxon>Oceanospirillales</taxon>
        <taxon>Halomonadaceae</taxon>
        <taxon>Halomonas</taxon>
    </lineage>
</organism>
<dbReference type="KEGG" id="hbh:E4T21_08970"/>
<dbReference type="GO" id="GO:0000270">
    <property type="term" value="P:peptidoglycan metabolic process"/>
    <property type="evidence" value="ECO:0007669"/>
    <property type="project" value="InterPro"/>
</dbReference>